<dbReference type="GO" id="GO:0004523">
    <property type="term" value="F:RNA-DNA hybrid ribonuclease activity"/>
    <property type="evidence" value="ECO:0007669"/>
    <property type="project" value="InterPro"/>
</dbReference>
<feature type="compositionally biased region" description="Polar residues" evidence="1">
    <location>
        <begin position="1"/>
        <end position="13"/>
    </location>
</feature>
<evidence type="ECO:0000313" key="5">
    <source>
        <dbReference type="Proteomes" id="UP000186601"/>
    </source>
</evidence>
<accession>A0A2R6NHJ6</accession>
<dbReference type="Gene3D" id="3.60.10.10">
    <property type="entry name" value="Endonuclease/exonuclease/phosphatase"/>
    <property type="match status" value="1"/>
</dbReference>
<gene>
    <name evidence="4" type="ORF">PHLCEN_2v12270</name>
</gene>
<reference evidence="4 5" key="1">
    <citation type="submission" date="2018-02" db="EMBL/GenBank/DDBJ databases">
        <title>Genome sequence of the basidiomycete white-rot fungus Phlebia centrifuga.</title>
        <authorList>
            <person name="Granchi Z."/>
            <person name="Peng M."/>
            <person name="de Vries R.P."/>
            <person name="Hilden K."/>
            <person name="Makela M.R."/>
            <person name="Grigoriev I."/>
            <person name="Riley R."/>
        </authorList>
    </citation>
    <scope>NUCLEOTIDE SEQUENCE [LARGE SCALE GENOMIC DNA]</scope>
    <source>
        <strain evidence="4 5">FBCC195</strain>
    </source>
</reference>
<dbReference type="OrthoDB" id="2802125at2759"/>
<dbReference type="PROSITE" id="PS50879">
    <property type="entry name" value="RNASE_H_1"/>
    <property type="match status" value="1"/>
</dbReference>
<dbReference type="CDD" id="cd01650">
    <property type="entry name" value="RT_nLTR_like"/>
    <property type="match status" value="1"/>
</dbReference>
<evidence type="ECO:0000313" key="4">
    <source>
        <dbReference type="EMBL" id="PSR71854.1"/>
    </source>
</evidence>
<evidence type="ECO:0000259" key="3">
    <source>
        <dbReference type="PROSITE" id="PS50879"/>
    </source>
</evidence>
<name>A0A2R6NHJ6_9APHY</name>
<dbReference type="Pfam" id="PF00078">
    <property type="entry name" value="RVT_1"/>
    <property type="match status" value="1"/>
</dbReference>
<dbReference type="InterPro" id="IPR000477">
    <property type="entry name" value="RT_dom"/>
</dbReference>
<evidence type="ECO:0000256" key="1">
    <source>
        <dbReference type="SAM" id="MobiDB-lite"/>
    </source>
</evidence>
<dbReference type="SUPFAM" id="SSF53098">
    <property type="entry name" value="Ribonuclease H-like"/>
    <property type="match status" value="1"/>
</dbReference>
<dbReference type="PANTHER" id="PTHR47027:SF20">
    <property type="entry name" value="REVERSE TRANSCRIPTASE-LIKE PROTEIN WITH RNA-DIRECTED DNA POLYMERASE DOMAIN"/>
    <property type="match status" value="1"/>
</dbReference>
<dbReference type="STRING" id="98765.A0A2R6NHJ6"/>
<proteinExistence type="predicted"/>
<dbReference type="InterPro" id="IPR036397">
    <property type="entry name" value="RNaseH_sf"/>
</dbReference>
<dbReference type="Gene3D" id="3.30.420.10">
    <property type="entry name" value="Ribonuclease H-like superfamily/Ribonuclease H"/>
    <property type="match status" value="1"/>
</dbReference>
<dbReference type="InterPro" id="IPR002156">
    <property type="entry name" value="RNaseH_domain"/>
</dbReference>
<dbReference type="SUPFAM" id="SSF56219">
    <property type="entry name" value="DNase I-like"/>
    <property type="match status" value="1"/>
</dbReference>
<dbReference type="PANTHER" id="PTHR47027">
    <property type="entry name" value="REVERSE TRANSCRIPTASE DOMAIN-CONTAINING PROTEIN"/>
    <property type="match status" value="1"/>
</dbReference>
<feature type="domain" description="RNase H type-1" evidence="3">
    <location>
        <begin position="413"/>
        <end position="553"/>
    </location>
</feature>
<dbReference type="PROSITE" id="PS50878">
    <property type="entry name" value="RT_POL"/>
    <property type="match status" value="1"/>
</dbReference>
<dbReference type="EMBL" id="MLYV02001241">
    <property type="protein sequence ID" value="PSR71854.1"/>
    <property type="molecule type" value="Genomic_DNA"/>
</dbReference>
<dbReference type="GO" id="GO:0003676">
    <property type="term" value="F:nucleic acid binding"/>
    <property type="evidence" value="ECO:0007669"/>
    <property type="project" value="InterPro"/>
</dbReference>
<protein>
    <submittedName>
        <fullName evidence="4">Uncharacterized protein</fullName>
    </submittedName>
</protein>
<comment type="caution">
    <text evidence="4">The sequence shown here is derived from an EMBL/GenBank/DDBJ whole genome shotgun (WGS) entry which is preliminary data.</text>
</comment>
<dbReference type="InterPro" id="IPR036691">
    <property type="entry name" value="Endo/exonu/phosph_ase_sf"/>
</dbReference>
<dbReference type="Pfam" id="PF00075">
    <property type="entry name" value="RNase_H"/>
    <property type="match status" value="1"/>
</dbReference>
<dbReference type="Pfam" id="PF03372">
    <property type="entry name" value="Exo_endo_phos"/>
    <property type="match status" value="1"/>
</dbReference>
<dbReference type="Proteomes" id="UP000186601">
    <property type="component" value="Unassembled WGS sequence"/>
</dbReference>
<keyword evidence="5" id="KW-1185">Reference proteome</keyword>
<evidence type="ECO:0000259" key="2">
    <source>
        <dbReference type="PROSITE" id="PS50878"/>
    </source>
</evidence>
<dbReference type="CDD" id="cd09280">
    <property type="entry name" value="RNase_HI_eukaryote_like"/>
    <property type="match status" value="1"/>
</dbReference>
<dbReference type="InterPro" id="IPR005135">
    <property type="entry name" value="Endo/exonuclease/phosphatase"/>
</dbReference>
<dbReference type="InterPro" id="IPR012337">
    <property type="entry name" value="RNaseH-like_sf"/>
</dbReference>
<feature type="compositionally biased region" description="Pro residues" evidence="1">
    <location>
        <begin position="23"/>
        <end position="32"/>
    </location>
</feature>
<organism evidence="4 5">
    <name type="scientific">Hermanssonia centrifuga</name>
    <dbReference type="NCBI Taxonomy" id="98765"/>
    <lineage>
        <taxon>Eukaryota</taxon>
        <taxon>Fungi</taxon>
        <taxon>Dikarya</taxon>
        <taxon>Basidiomycota</taxon>
        <taxon>Agaricomycotina</taxon>
        <taxon>Agaricomycetes</taxon>
        <taxon>Polyporales</taxon>
        <taxon>Meruliaceae</taxon>
        <taxon>Hermanssonia</taxon>
    </lineage>
</organism>
<sequence length="1347" mass="149395">MANSWAPTAQSYSRPAPAQSIPRGPPTMPAPAPLQNTAERPRPVSADVRLGRRTWDARIVREQVFNLADCVFSQHKHLATAVSNVSLDEDTIALNNDSCSLKILSWNIHGGLASKLLKPSFCKVLEQFDVVLLQETHLRPEQEHQLTLPAHYVMFVESRPNSEWLGQTGGGVVTLVRSSLLPTARGTLSGPDLLVVNVADICIVNCYLPPCNSRWAAFATISPDEKLAQTMAACCANSDNLVLLAGDLNARTNTQQPLVKHFSRTSPDKAAVSGHGRFVLQLGSDCDLQILNGSLLQNPPSLHLFTSFQPNGRAVIDYFLASSALLQSGLIQEMDIHHLTPGWSDHAMVTLSLSGPPSECPRRSVEGRIGGTSARVSMPVGSGPLDILLQDTLKGSQSLDEALSELYGPVQADSAFMKVHTDGCCLRPGSPAARAGAGIFWGPGDLRNTACRVTGPQTNNRAELAAILNAILLAPSAIALKLFTDSQYAIHSICHWAPRWAASGWHCANADLLRDIVKAIHHRLAPIKLIWVKGHAGNLDNEHADRLADQGARLPGPVIPYVSVEPSVTTQMDMPILRLCGKVVTTLHAMPIPPTQVQLPHPDPKLTGLDPLHLQLEWNRQDDRLKRLMTAKSQGDFWKEWKQIILPAEFDALRHRTNHNWMSSLPSSTEDSTPECFFSRRVTVEEVESVKQHIKTHTMRSAKGADKVNYAYIMTIPNDNLRALFQACIHATDAPIQWLTTILAAIGKRGNDLTNPENYRTIGLESCLVKFLTLLIDRRIRVWAEARSRLPPSQNGFRAGHRTCNNAFVLRTAIDKAASNGQLLYTCFVDLRNVFPSVDQPTLWRKLHDWGASGPIIDWLRMLYSRMSYIIRFGGEVAESFQAFAGILIGDPASPILWILYLTDFTISDQASDISLNGVHASHLEQADDIVLFSTSPEGLQSKLDQLVQWCRRNFMLIHAIKSKGMMFNGPLPIIAPRLLVNGLVIEWVKEYCYVGMLFCSTDRYIFARHIAQRTANARKGGKCIPLPRILCGTSTGMGTPNPLHGHVALDVESSHSLPLQKLQHTYLRRLLGLNKRSATVVLFTETGLWPILFRRAQLALRYLIYVMREEPVLPMAALDEAYTLANAGHASWYSDLCHVLQKLPTPIRLDLSTKPTVVSVSVILTQLESSLIAHLESTIANSPKFVLIQDRADYSSKERHLVHKTLAFRTYLRVQIFKHRRALARLVASDHPLAVEQLRRVARCIPRESRTCRFCKIYGEVESETHVLLSCTDSRLVLLRENFMQIAFATSPALVQQRQSMADLPFLRALLSREATIELLGAYVHKVFLLCAEVPMTFPVGYGTAP</sequence>
<feature type="region of interest" description="Disordered" evidence="1">
    <location>
        <begin position="1"/>
        <end position="45"/>
    </location>
</feature>
<feature type="domain" description="Reverse transcriptase" evidence="2">
    <location>
        <begin position="727"/>
        <end position="986"/>
    </location>
</feature>